<evidence type="ECO:0000256" key="9">
    <source>
        <dbReference type="ARBA" id="ARBA00022801"/>
    </source>
</evidence>
<protein>
    <submittedName>
        <fullName evidence="13">5'-nucleotidase-like</fullName>
    </submittedName>
</protein>
<dbReference type="RefSeq" id="XP_022106650.1">
    <property type="nucleotide sequence ID" value="XM_022250958.1"/>
</dbReference>
<evidence type="ECO:0000256" key="8">
    <source>
        <dbReference type="ARBA" id="ARBA00022741"/>
    </source>
</evidence>
<keyword evidence="4" id="KW-1201">Platelet aggregation inhibiting toxin</keyword>
<dbReference type="PRINTS" id="PR01607">
    <property type="entry name" value="APYRASEFAMLY"/>
</dbReference>
<dbReference type="InterPro" id="IPR029052">
    <property type="entry name" value="Metallo-depent_PP-like"/>
</dbReference>
<keyword evidence="8 10" id="KW-0547">Nucleotide-binding</keyword>
<dbReference type="Proteomes" id="UP000694845">
    <property type="component" value="Unplaced"/>
</dbReference>
<comment type="subcellular location">
    <subcellularLocation>
        <location evidence="2">Secreted</location>
    </subcellularLocation>
</comment>
<keyword evidence="7 10" id="KW-0732">Signal</keyword>
<feature type="signal peptide" evidence="10">
    <location>
        <begin position="1"/>
        <end position="24"/>
    </location>
</feature>
<organism evidence="12 13">
    <name type="scientific">Acanthaster planci</name>
    <name type="common">Crown-of-thorns starfish</name>
    <dbReference type="NCBI Taxonomy" id="133434"/>
    <lineage>
        <taxon>Eukaryota</taxon>
        <taxon>Metazoa</taxon>
        <taxon>Echinodermata</taxon>
        <taxon>Eleutherozoa</taxon>
        <taxon>Asterozoa</taxon>
        <taxon>Asteroidea</taxon>
        <taxon>Valvatacea</taxon>
        <taxon>Valvatida</taxon>
        <taxon>Acanthasteridae</taxon>
        <taxon>Acanthaster</taxon>
    </lineage>
</organism>
<dbReference type="GeneID" id="110987844"/>
<evidence type="ECO:0000256" key="5">
    <source>
        <dbReference type="ARBA" id="ARBA00022525"/>
    </source>
</evidence>
<evidence type="ECO:0000256" key="3">
    <source>
        <dbReference type="ARBA" id="ARBA00006654"/>
    </source>
</evidence>
<dbReference type="InterPro" id="IPR008334">
    <property type="entry name" value="5'-Nucleotdase_C"/>
</dbReference>
<dbReference type="GO" id="GO:0000166">
    <property type="term" value="F:nucleotide binding"/>
    <property type="evidence" value="ECO:0007669"/>
    <property type="project" value="UniProtKB-KW"/>
</dbReference>
<dbReference type="GO" id="GO:0005886">
    <property type="term" value="C:plasma membrane"/>
    <property type="evidence" value="ECO:0007669"/>
    <property type="project" value="TreeGrafter"/>
</dbReference>
<accession>A0A8B7ZP23</accession>
<dbReference type="GO" id="GO:0006196">
    <property type="term" value="P:AMP catabolic process"/>
    <property type="evidence" value="ECO:0007669"/>
    <property type="project" value="TreeGrafter"/>
</dbReference>
<evidence type="ECO:0000256" key="4">
    <source>
        <dbReference type="ARBA" id="ARBA00022442"/>
    </source>
</evidence>
<dbReference type="GO" id="GO:0005576">
    <property type="term" value="C:extracellular region"/>
    <property type="evidence" value="ECO:0007669"/>
    <property type="project" value="UniProtKB-SubCell"/>
</dbReference>
<comment type="similarity">
    <text evidence="3 10">Belongs to the 5'-nucleotidase family.</text>
</comment>
<name>A0A8B7ZP23_ACAPL</name>
<evidence type="ECO:0000256" key="7">
    <source>
        <dbReference type="ARBA" id="ARBA00022729"/>
    </source>
</evidence>
<evidence type="ECO:0000256" key="6">
    <source>
        <dbReference type="ARBA" id="ARBA00022723"/>
    </source>
</evidence>
<dbReference type="PANTHER" id="PTHR11575:SF24">
    <property type="entry name" value="5'-NUCLEOTIDASE"/>
    <property type="match status" value="1"/>
</dbReference>
<evidence type="ECO:0000259" key="11">
    <source>
        <dbReference type="Pfam" id="PF02872"/>
    </source>
</evidence>
<keyword evidence="12" id="KW-1185">Reference proteome</keyword>
<dbReference type="GO" id="GO:0046872">
    <property type="term" value="F:metal ion binding"/>
    <property type="evidence" value="ECO:0007669"/>
    <property type="project" value="UniProtKB-KW"/>
</dbReference>
<evidence type="ECO:0000313" key="12">
    <source>
        <dbReference type="Proteomes" id="UP000694845"/>
    </source>
</evidence>
<dbReference type="Gene3D" id="3.60.21.10">
    <property type="match status" value="1"/>
</dbReference>
<dbReference type="PANTHER" id="PTHR11575">
    <property type="entry name" value="5'-NUCLEOTIDASE-RELATED"/>
    <property type="match status" value="1"/>
</dbReference>
<comment type="catalytic activity">
    <reaction evidence="1">
        <text>a ribonucleoside 5'-phosphate + H2O = a ribonucleoside + phosphate</text>
        <dbReference type="Rhea" id="RHEA:12484"/>
        <dbReference type="ChEBI" id="CHEBI:15377"/>
        <dbReference type="ChEBI" id="CHEBI:18254"/>
        <dbReference type="ChEBI" id="CHEBI:43474"/>
        <dbReference type="ChEBI" id="CHEBI:58043"/>
        <dbReference type="EC" id="3.1.3.5"/>
    </reaction>
</comment>
<dbReference type="InterPro" id="IPR006179">
    <property type="entry name" value="5_nucleotidase/apyrase"/>
</dbReference>
<keyword evidence="5" id="KW-0964">Secreted</keyword>
<evidence type="ECO:0000313" key="13">
    <source>
        <dbReference type="RefSeq" id="XP_022106650.1"/>
    </source>
</evidence>
<dbReference type="SUPFAM" id="SSF56300">
    <property type="entry name" value="Metallo-dependent phosphatases"/>
    <property type="match status" value="1"/>
</dbReference>
<keyword evidence="6" id="KW-0479">Metal-binding</keyword>
<dbReference type="OMA" id="NDIHAHW"/>
<evidence type="ECO:0000256" key="10">
    <source>
        <dbReference type="RuleBase" id="RU362119"/>
    </source>
</evidence>
<evidence type="ECO:0000256" key="2">
    <source>
        <dbReference type="ARBA" id="ARBA00004613"/>
    </source>
</evidence>
<dbReference type="CDD" id="cd07409">
    <property type="entry name" value="MPP_CD73_N"/>
    <property type="match status" value="1"/>
</dbReference>
<dbReference type="Pfam" id="PF02872">
    <property type="entry name" value="5_nucleotid_C"/>
    <property type="match status" value="1"/>
</dbReference>
<keyword evidence="4" id="KW-0800">Toxin</keyword>
<keyword evidence="4" id="KW-1199">Hemostasis impairing toxin</keyword>
<dbReference type="KEGG" id="aplc:110987844"/>
<dbReference type="GO" id="GO:0008253">
    <property type="term" value="F:5'-nucleotidase activity"/>
    <property type="evidence" value="ECO:0007669"/>
    <property type="project" value="UniProtKB-EC"/>
</dbReference>
<dbReference type="OrthoDB" id="7722975at2759"/>
<sequence>MPRFPIFTCNVFLPLLFLWGYVHLTPPHVVGFELTIIHTNDVRARFEPVSARYGGECTADMEAKGTCFGGLARRAAKIKEIRESSENVLLLDAGHQFQGSMWFYVNRGLATAHFMNRLSYDAMAIGQHEFDFGVEGLARFVNNLTFPVIGSNINTSKEPSLNRLVLKQHIVQFADGQRVGLVGYSYAETPDIANTGHLTFLDEVEGLQPVVDSLVSQGINQIIALGHSGYDRALVIANTLIGVDVVVSGRDSTLLHTGDKPSTETPKGDYPAVVHPDHNPTATVLVVQAAQYGKYLGNLSVWFDDSGVVSGFGGNTVLLDDSVEEDQEILKEMEPWRDRVTEVANQVVGQTLVDLDFAACASAECALGNLVADAMLFPNLNTSDGWSDVSISITTTGSMVSSAGVGDITIGTINKIIPYGDTIDVIELKGRHLLEALENSVFDWDEDKINYQMMQMAGMRVVYDLSRLPGDRVVSIDVRCADCPVPAYDKLRLDAVYKVAVNSYIEQGKYGYSSLTKKLSVRRGGLDADILRDYLLKFSPISHSVELGRQIIHNGDASCFTDMESSATALRGWNLSIISWGIYVFFLQLKSYIRTEEA</sequence>
<evidence type="ECO:0000256" key="1">
    <source>
        <dbReference type="ARBA" id="ARBA00000815"/>
    </source>
</evidence>
<dbReference type="FunFam" id="3.60.21.10:FF:000020">
    <property type="entry name" value="NT5E isoform 4"/>
    <property type="match status" value="1"/>
</dbReference>
<gene>
    <name evidence="13" type="primary">LOC110987844</name>
</gene>
<keyword evidence="9 10" id="KW-0378">Hydrolase</keyword>
<reference evidence="13" key="1">
    <citation type="submission" date="2025-08" db="UniProtKB">
        <authorList>
            <consortium name="RefSeq"/>
        </authorList>
    </citation>
    <scope>IDENTIFICATION</scope>
</reference>
<proteinExistence type="inferred from homology"/>
<dbReference type="AlphaFoldDB" id="A0A8B7ZP23"/>
<dbReference type="SUPFAM" id="SSF55816">
    <property type="entry name" value="5'-nucleotidase (syn. UDP-sugar hydrolase), C-terminal domain"/>
    <property type="match status" value="1"/>
</dbReference>
<dbReference type="FunFam" id="3.90.780.10:FF:000004">
    <property type="entry name" value="UDP-sugar hydrolase, putative"/>
    <property type="match status" value="1"/>
</dbReference>
<feature type="domain" description="5'-Nucleotidase C-terminal" evidence="11">
    <location>
        <begin position="347"/>
        <end position="515"/>
    </location>
</feature>
<feature type="chain" id="PRO_5034640668" evidence="10">
    <location>
        <begin position="25"/>
        <end position="598"/>
    </location>
</feature>
<dbReference type="InterPro" id="IPR036907">
    <property type="entry name" value="5'-Nucleotdase_C_sf"/>
</dbReference>
<dbReference type="Gene3D" id="3.90.780.10">
    <property type="entry name" value="5'-Nucleotidase, C-terminal domain"/>
    <property type="match status" value="1"/>
</dbReference>